<name>A0A2K8N487_9BACL</name>
<dbReference type="FunFam" id="3.30.230.40:FF:000001">
    <property type="entry name" value="Imidazoleglycerol-phosphate dehydratase HisB"/>
    <property type="match status" value="1"/>
</dbReference>
<dbReference type="Gene3D" id="3.30.230.40">
    <property type="entry name" value="Imidazole glycerol phosphate dehydratase, domain 1"/>
    <property type="match status" value="2"/>
</dbReference>
<keyword evidence="5 6" id="KW-0456">Lyase</keyword>
<dbReference type="GO" id="GO:0004424">
    <property type="term" value="F:imidazoleglycerol-phosphate dehydratase activity"/>
    <property type="evidence" value="ECO:0007669"/>
    <property type="project" value="UniProtKB-UniRule"/>
</dbReference>
<dbReference type="HAMAP" id="MF_00076">
    <property type="entry name" value="HisB"/>
    <property type="match status" value="1"/>
</dbReference>
<dbReference type="PANTHER" id="PTHR23133">
    <property type="entry name" value="IMIDAZOLEGLYCEROL-PHOSPHATE DEHYDRATASE HIS7"/>
    <property type="match status" value="1"/>
</dbReference>
<dbReference type="InterPro" id="IPR000807">
    <property type="entry name" value="ImidazoleglycerolP_deHydtase"/>
</dbReference>
<dbReference type="Proteomes" id="UP000231932">
    <property type="component" value="Chromosome"/>
</dbReference>
<keyword evidence="3 6" id="KW-0028">Amino-acid biosynthesis</keyword>
<dbReference type="PROSITE" id="PS00954">
    <property type="entry name" value="IGP_DEHYDRATASE_1"/>
    <property type="match status" value="1"/>
</dbReference>
<evidence type="ECO:0000256" key="2">
    <source>
        <dbReference type="ARBA" id="ARBA00016664"/>
    </source>
</evidence>
<dbReference type="InterPro" id="IPR038494">
    <property type="entry name" value="IGPD_sf"/>
</dbReference>
<dbReference type="GO" id="GO:0005737">
    <property type="term" value="C:cytoplasm"/>
    <property type="evidence" value="ECO:0007669"/>
    <property type="project" value="UniProtKB-SubCell"/>
</dbReference>
<evidence type="ECO:0000256" key="4">
    <source>
        <dbReference type="ARBA" id="ARBA00023102"/>
    </source>
</evidence>
<dbReference type="UniPathway" id="UPA00031">
    <property type="reaction ID" value="UER00011"/>
</dbReference>
<evidence type="ECO:0000256" key="5">
    <source>
        <dbReference type="ARBA" id="ARBA00023239"/>
    </source>
</evidence>
<evidence type="ECO:0000313" key="9">
    <source>
        <dbReference type="Proteomes" id="UP000231932"/>
    </source>
</evidence>
<comment type="pathway">
    <text evidence="1 6 7">Amino-acid biosynthesis; L-histidine biosynthesis; L-histidine from 5-phospho-alpha-D-ribose 1-diphosphate: step 6/9.</text>
</comment>
<keyword evidence="4 6" id="KW-0368">Histidine biosynthesis</keyword>
<dbReference type="KEGG" id="kyr:CVV65_02475"/>
<dbReference type="EMBL" id="CP024955">
    <property type="protein sequence ID" value="ATY83965.1"/>
    <property type="molecule type" value="Genomic_DNA"/>
</dbReference>
<evidence type="ECO:0000313" key="8">
    <source>
        <dbReference type="EMBL" id="ATY83965.1"/>
    </source>
</evidence>
<evidence type="ECO:0000256" key="3">
    <source>
        <dbReference type="ARBA" id="ARBA00022605"/>
    </source>
</evidence>
<reference evidence="9" key="1">
    <citation type="submission" date="2017-11" db="EMBL/GenBank/DDBJ databases">
        <title>Complete Genome Sequence of Kyrpidia sp. Strain EA-1, a thermophilic, hydrogen-oxidizing Bacterium, isolated from the Azores.</title>
        <authorList>
            <person name="Reiner J.E."/>
            <person name="Lapp C.J."/>
            <person name="Bunk B."/>
            <person name="Gescher J."/>
        </authorList>
    </citation>
    <scope>NUCLEOTIDE SEQUENCE [LARGE SCALE GENOMIC DNA]</scope>
    <source>
        <strain evidence="9">EA-1</strain>
    </source>
</reference>
<dbReference type="NCBIfam" id="NF002114">
    <property type="entry name" value="PRK00951.2-4"/>
    <property type="match status" value="1"/>
</dbReference>
<dbReference type="InterPro" id="IPR020568">
    <property type="entry name" value="Ribosomal_Su5_D2-typ_SF"/>
</dbReference>
<keyword evidence="9" id="KW-1185">Reference proteome</keyword>
<dbReference type="NCBIfam" id="NF002111">
    <property type="entry name" value="PRK00951.2-1"/>
    <property type="match status" value="1"/>
</dbReference>
<dbReference type="Pfam" id="PF00475">
    <property type="entry name" value="IGPD"/>
    <property type="match status" value="1"/>
</dbReference>
<dbReference type="InterPro" id="IPR020565">
    <property type="entry name" value="ImidazoleglycerP_deHydtase_CS"/>
</dbReference>
<dbReference type="PANTHER" id="PTHR23133:SF2">
    <property type="entry name" value="IMIDAZOLEGLYCEROL-PHOSPHATE DEHYDRATASE"/>
    <property type="match status" value="1"/>
</dbReference>
<protein>
    <recommendedName>
        <fullName evidence="2 6">Imidazoleglycerol-phosphate dehydratase</fullName>
        <shortName evidence="6">IGPD</shortName>
        <ecNumber evidence="6 7">4.2.1.19</ecNumber>
    </recommendedName>
</protein>
<dbReference type="FunFam" id="3.30.230.40:FF:000003">
    <property type="entry name" value="Imidazoleglycerol-phosphate dehydratase HisB"/>
    <property type="match status" value="1"/>
</dbReference>
<dbReference type="OrthoDB" id="9790411at2"/>
<keyword evidence="6" id="KW-0963">Cytoplasm</keyword>
<dbReference type="CDD" id="cd07914">
    <property type="entry name" value="IGPD"/>
    <property type="match status" value="1"/>
</dbReference>
<evidence type="ECO:0000256" key="1">
    <source>
        <dbReference type="ARBA" id="ARBA00005047"/>
    </source>
</evidence>
<dbReference type="AlphaFoldDB" id="A0A2K8N487"/>
<dbReference type="GO" id="GO:0000105">
    <property type="term" value="P:L-histidine biosynthetic process"/>
    <property type="evidence" value="ECO:0007669"/>
    <property type="project" value="UniProtKB-UniRule"/>
</dbReference>
<dbReference type="RefSeq" id="WP_100666801.1">
    <property type="nucleotide sequence ID" value="NZ_CP024955.1"/>
</dbReference>
<dbReference type="PROSITE" id="PS00955">
    <property type="entry name" value="IGP_DEHYDRATASE_2"/>
    <property type="match status" value="1"/>
</dbReference>
<comment type="catalytic activity">
    <reaction evidence="6 7">
        <text>D-erythro-1-(imidazol-4-yl)glycerol 3-phosphate = 3-(imidazol-4-yl)-2-oxopropyl phosphate + H2O</text>
        <dbReference type="Rhea" id="RHEA:11040"/>
        <dbReference type="ChEBI" id="CHEBI:15377"/>
        <dbReference type="ChEBI" id="CHEBI:57766"/>
        <dbReference type="ChEBI" id="CHEBI:58278"/>
        <dbReference type="EC" id="4.2.1.19"/>
    </reaction>
</comment>
<comment type="subcellular location">
    <subcellularLocation>
        <location evidence="6 7">Cytoplasm</location>
    </subcellularLocation>
</comment>
<dbReference type="EC" id="4.2.1.19" evidence="6 7"/>
<evidence type="ECO:0000256" key="7">
    <source>
        <dbReference type="RuleBase" id="RU000599"/>
    </source>
</evidence>
<comment type="similarity">
    <text evidence="6 7">Belongs to the imidazoleglycerol-phosphate dehydratase family.</text>
</comment>
<proteinExistence type="inferred from homology"/>
<accession>A0A2K8N487</accession>
<gene>
    <name evidence="6" type="primary">hisB</name>
    <name evidence="8" type="ORF">CVV65_02475</name>
</gene>
<evidence type="ECO:0000256" key="6">
    <source>
        <dbReference type="HAMAP-Rule" id="MF_00076"/>
    </source>
</evidence>
<organism evidence="8 9">
    <name type="scientific">Kyrpidia spormannii</name>
    <dbReference type="NCBI Taxonomy" id="2055160"/>
    <lineage>
        <taxon>Bacteria</taxon>
        <taxon>Bacillati</taxon>
        <taxon>Bacillota</taxon>
        <taxon>Bacilli</taxon>
        <taxon>Bacillales</taxon>
        <taxon>Alicyclobacillaceae</taxon>
        <taxon>Kyrpidia</taxon>
    </lineage>
</organism>
<sequence>MARRGEIHRTTGETDIRLMLDLDGEGRRSLELPVPFLKHMLDLFAKHGRFDLTVQATGDTEVDDHHTVEDIGICLGEAFARAVGDKRGIRRYGTRYAPMDETLARAVVDVSGRGMLVFRADFPMERVGIFSVELVEEFFRAFAHHAGVTLHLEVLYGRNAHHMVEGLFKAFAGALREAVLLDGPMEVPSTKGVL</sequence>
<dbReference type="SUPFAM" id="SSF54211">
    <property type="entry name" value="Ribosomal protein S5 domain 2-like"/>
    <property type="match status" value="2"/>
</dbReference>